<dbReference type="KEGG" id="rter:IDM49_02110"/>
<evidence type="ECO:0000313" key="5">
    <source>
        <dbReference type="Proteomes" id="UP000516404"/>
    </source>
</evidence>
<dbReference type="Pfam" id="PF01648">
    <property type="entry name" value="ACPS"/>
    <property type="match status" value="1"/>
</dbReference>
<sequence length="258" mass="27976">MSNMTQQPATAVELFLLDPEMLRSGYGVSWLAYVGFEEQRRAAEFTHPDDAMTYAAQHALMRTIAATTLGVLPTGAAAIPVDRSCSLCDSGAQHGKPTIEGVNLNMSRTQGLVIGGFTRDHQLLLGIDVEKSRGSLHNGFDRIALAPSEREFLATLDSQSAQLVRMLLWNAKEAVLKATGHGLSVDPRSVVVTMSDDSAPFSRAHASFADPSTNCKYSFDVHWYTKGEHYICVAASAPVSVAMHRVTTPKMVRDLLAP</sequence>
<dbReference type="EMBL" id="CP061539">
    <property type="protein sequence ID" value="QNV38105.1"/>
    <property type="molecule type" value="Genomic_DNA"/>
</dbReference>
<dbReference type="Proteomes" id="UP000516404">
    <property type="component" value="Chromosome"/>
</dbReference>
<protein>
    <submittedName>
        <fullName evidence="4">4'-phosphopantetheinyl transferase superfamily protein</fullName>
    </submittedName>
</protein>
<gene>
    <name evidence="4" type="ORF">IDM49_02110</name>
</gene>
<organism evidence="4 5">
    <name type="scientific">Rothia terrae</name>
    <dbReference type="NCBI Taxonomy" id="396015"/>
    <lineage>
        <taxon>Bacteria</taxon>
        <taxon>Bacillati</taxon>
        <taxon>Actinomycetota</taxon>
        <taxon>Actinomycetes</taxon>
        <taxon>Micrococcales</taxon>
        <taxon>Micrococcaceae</taxon>
        <taxon>Rothia</taxon>
    </lineage>
</organism>
<feature type="domain" description="4'-phosphopantetheinyl transferase" evidence="3">
    <location>
        <begin position="125"/>
        <end position="227"/>
    </location>
</feature>
<dbReference type="Gene3D" id="3.90.470.20">
    <property type="entry name" value="4'-phosphopantetheinyl transferase domain"/>
    <property type="match status" value="2"/>
</dbReference>
<evidence type="ECO:0000313" key="4">
    <source>
        <dbReference type="EMBL" id="QNV38105.1"/>
    </source>
</evidence>
<accession>A0A7H2BEK9</accession>
<dbReference type="InterPro" id="IPR050559">
    <property type="entry name" value="P-Pant_transferase_sf"/>
</dbReference>
<evidence type="ECO:0000256" key="1">
    <source>
        <dbReference type="ARBA" id="ARBA00010990"/>
    </source>
</evidence>
<evidence type="ECO:0000256" key="2">
    <source>
        <dbReference type="ARBA" id="ARBA00022679"/>
    </source>
</evidence>
<dbReference type="GO" id="GO:0019878">
    <property type="term" value="P:lysine biosynthetic process via aminoadipic acid"/>
    <property type="evidence" value="ECO:0007669"/>
    <property type="project" value="TreeGrafter"/>
</dbReference>
<comment type="similarity">
    <text evidence="1">Belongs to the P-Pant transferase superfamily. Gsp/Sfp/HetI/AcpT family.</text>
</comment>
<dbReference type="GO" id="GO:0000287">
    <property type="term" value="F:magnesium ion binding"/>
    <property type="evidence" value="ECO:0007669"/>
    <property type="project" value="InterPro"/>
</dbReference>
<dbReference type="AlphaFoldDB" id="A0A7H2BEK9"/>
<proteinExistence type="inferred from homology"/>
<dbReference type="GeneID" id="96623019"/>
<dbReference type="GO" id="GO:0008897">
    <property type="term" value="F:holo-[acyl-carrier-protein] synthase activity"/>
    <property type="evidence" value="ECO:0007669"/>
    <property type="project" value="InterPro"/>
</dbReference>
<dbReference type="SUPFAM" id="SSF56214">
    <property type="entry name" value="4'-phosphopantetheinyl transferase"/>
    <property type="match status" value="2"/>
</dbReference>
<dbReference type="RefSeq" id="WP_190724862.1">
    <property type="nucleotide sequence ID" value="NZ_CP061539.1"/>
</dbReference>
<name>A0A7H2BEK9_9MICC</name>
<evidence type="ECO:0000259" key="3">
    <source>
        <dbReference type="Pfam" id="PF01648"/>
    </source>
</evidence>
<keyword evidence="2 4" id="KW-0808">Transferase</keyword>
<keyword evidence="5" id="KW-1185">Reference proteome</keyword>
<dbReference type="PANTHER" id="PTHR12215:SF10">
    <property type="entry name" value="L-AMINOADIPATE-SEMIALDEHYDE DEHYDROGENASE-PHOSPHOPANTETHEINYL TRANSFERASE"/>
    <property type="match status" value="1"/>
</dbReference>
<dbReference type="GO" id="GO:0005829">
    <property type="term" value="C:cytosol"/>
    <property type="evidence" value="ECO:0007669"/>
    <property type="project" value="TreeGrafter"/>
</dbReference>
<dbReference type="InterPro" id="IPR037143">
    <property type="entry name" value="4-PPantetheinyl_Trfase_dom_sf"/>
</dbReference>
<dbReference type="InterPro" id="IPR008278">
    <property type="entry name" value="4-PPantetheinyl_Trfase_dom"/>
</dbReference>
<dbReference type="PANTHER" id="PTHR12215">
    <property type="entry name" value="PHOSPHOPANTETHEINE TRANSFERASE"/>
    <property type="match status" value="1"/>
</dbReference>
<reference evidence="4 5" key="1">
    <citation type="submission" date="2020-09" db="EMBL/GenBank/DDBJ databases">
        <title>Investigation of environmental microbes.</title>
        <authorList>
            <person name="Ou Y."/>
            <person name="Kang Q."/>
        </authorList>
    </citation>
    <scope>NUCLEOTIDE SEQUENCE [LARGE SCALE GENOMIC DNA]</scope>
    <source>
        <strain evidence="4 5">KJZ-14</strain>
    </source>
</reference>